<dbReference type="AlphaFoldDB" id="A0A816UIA1"/>
<organism evidence="2 4">
    <name type="scientific">Rotaria magnacalcarata</name>
    <dbReference type="NCBI Taxonomy" id="392030"/>
    <lineage>
        <taxon>Eukaryota</taxon>
        <taxon>Metazoa</taxon>
        <taxon>Spiralia</taxon>
        <taxon>Gnathifera</taxon>
        <taxon>Rotifera</taxon>
        <taxon>Eurotatoria</taxon>
        <taxon>Bdelloidea</taxon>
        <taxon>Philodinida</taxon>
        <taxon>Philodinidae</taxon>
        <taxon>Rotaria</taxon>
    </lineage>
</organism>
<proteinExistence type="predicted"/>
<evidence type="ECO:0000313" key="3">
    <source>
        <dbReference type="EMBL" id="CAF4496823.1"/>
    </source>
</evidence>
<dbReference type="Proteomes" id="UP000663856">
    <property type="component" value="Unassembled WGS sequence"/>
</dbReference>
<evidence type="ECO:0000313" key="2">
    <source>
        <dbReference type="EMBL" id="CAF2102614.1"/>
    </source>
</evidence>
<comment type="caution">
    <text evidence="2">The sequence shown here is derived from an EMBL/GenBank/DDBJ whole genome shotgun (WGS) entry which is preliminary data.</text>
</comment>
<protein>
    <submittedName>
        <fullName evidence="2">Uncharacterized protein</fullName>
    </submittedName>
</protein>
<dbReference type="EMBL" id="CAJOBG010052721">
    <property type="protein sequence ID" value="CAF4496823.1"/>
    <property type="molecule type" value="Genomic_DNA"/>
</dbReference>
<evidence type="ECO:0000313" key="4">
    <source>
        <dbReference type="Proteomes" id="UP000663856"/>
    </source>
</evidence>
<evidence type="ECO:0000256" key="1">
    <source>
        <dbReference type="SAM" id="MobiDB-lite"/>
    </source>
</evidence>
<keyword evidence="5" id="KW-1185">Reference proteome</keyword>
<evidence type="ECO:0000313" key="5">
    <source>
        <dbReference type="Proteomes" id="UP000663866"/>
    </source>
</evidence>
<feature type="region of interest" description="Disordered" evidence="1">
    <location>
        <begin position="39"/>
        <end position="82"/>
    </location>
</feature>
<reference evidence="2" key="1">
    <citation type="submission" date="2021-02" db="EMBL/GenBank/DDBJ databases">
        <authorList>
            <person name="Nowell W R."/>
        </authorList>
    </citation>
    <scope>NUCLEOTIDE SEQUENCE</scope>
</reference>
<feature type="compositionally biased region" description="Pro residues" evidence="1">
    <location>
        <begin position="73"/>
        <end position="82"/>
    </location>
</feature>
<gene>
    <name evidence="3" type="ORF">OVN521_LOCUS40510</name>
    <name evidence="2" type="ORF">WKI299_LOCUS20510</name>
</gene>
<accession>A0A816UIA1</accession>
<dbReference type="EMBL" id="CAJNRF010008571">
    <property type="protein sequence ID" value="CAF2102614.1"/>
    <property type="molecule type" value="Genomic_DNA"/>
</dbReference>
<dbReference type="Proteomes" id="UP000663866">
    <property type="component" value="Unassembled WGS sequence"/>
</dbReference>
<name>A0A816UIA1_9BILA</name>
<sequence length="82" mass="9257">MNPPEAAQTTASNWVSVMPTRWSRRAKLITAVSAVAGMTRPQPQTTYQLRPRWDSPLPPLPIARRRQPQQDPLQPPVPIPRP</sequence>